<dbReference type="RefSeq" id="WP_111647245.1">
    <property type="nucleotide sequence ID" value="NZ_JACHWI010000001.1"/>
</dbReference>
<evidence type="ECO:0000313" key="3">
    <source>
        <dbReference type="Proteomes" id="UP000249341"/>
    </source>
</evidence>
<dbReference type="PROSITE" id="PS51257">
    <property type="entry name" value="PROKAR_LIPOPROTEIN"/>
    <property type="match status" value="1"/>
</dbReference>
<dbReference type="SUPFAM" id="SSF56281">
    <property type="entry name" value="Metallo-hydrolase/oxidoreductase"/>
    <property type="match status" value="1"/>
</dbReference>
<dbReference type="AlphaFoldDB" id="A0A327ZLC4"/>
<dbReference type="InterPro" id="IPR001279">
    <property type="entry name" value="Metallo-B-lactamas"/>
</dbReference>
<dbReference type="Gene3D" id="3.60.15.10">
    <property type="entry name" value="Ribonuclease Z/Hydroxyacylglutathione hydrolase-like"/>
    <property type="match status" value="1"/>
</dbReference>
<evidence type="ECO:0000259" key="1">
    <source>
        <dbReference type="SMART" id="SM00849"/>
    </source>
</evidence>
<protein>
    <submittedName>
        <fullName evidence="2">Glyoxylase-like metal-dependent hydrolase (Beta-lactamase superfamily II)</fullName>
    </submittedName>
</protein>
<keyword evidence="3" id="KW-1185">Reference proteome</keyword>
<keyword evidence="2" id="KW-0378">Hydrolase</keyword>
<dbReference type="SMART" id="SM00849">
    <property type="entry name" value="Lactamase_B"/>
    <property type="match status" value="1"/>
</dbReference>
<dbReference type="Pfam" id="PF00753">
    <property type="entry name" value="Lactamase_B"/>
    <property type="match status" value="1"/>
</dbReference>
<accession>A0A327ZLC4</accession>
<dbReference type="PANTHER" id="PTHR42951:SF17">
    <property type="entry name" value="METALLO-BETA-LACTAMASE DOMAIN-CONTAINING PROTEIN"/>
    <property type="match status" value="1"/>
</dbReference>
<proteinExistence type="predicted"/>
<sequence length="249" mass="24949">MGDFRLSRRFVITGGSGVLGVAVLNTLTGCSSDPAPPPPAASSAASPAAPAGNAVVGDWQRVNLSFVSVYLLIRGSEIAVVDTGTSSAPPEIEAGLQAAGFGWDAVKHVIVTHRHQDHAGGLAGVAPAAINGTIYTGDGEVAEIAASKPLKGLKDGDEIFGLQIIGTPGHTPGHISIFEPATGVLVTGDALNNTGELTGANPQYTADMTQAAASVKKLAGLDVKAILPGHGEPLTVGAADALRKLAATL</sequence>
<dbReference type="InterPro" id="IPR050855">
    <property type="entry name" value="NDM-1-like"/>
</dbReference>
<dbReference type="InterPro" id="IPR036866">
    <property type="entry name" value="RibonucZ/Hydroxyglut_hydro"/>
</dbReference>
<feature type="domain" description="Metallo-beta-lactamase" evidence="1">
    <location>
        <begin position="66"/>
        <end position="230"/>
    </location>
</feature>
<evidence type="ECO:0000313" key="2">
    <source>
        <dbReference type="EMBL" id="RAK43503.1"/>
    </source>
</evidence>
<dbReference type="CDD" id="cd07721">
    <property type="entry name" value="yflN-like_MBL-fold"/>
    <property type="match status" value="1"/>
</dbReference>
<reference evidence="2 3" key="1">
    <citation type="submission" date="2018-06" db="EMBL/GenBank/DDBJ databases">
        <title>Genomic Encyclopedia of Type Strains, Phase III (KMG-III): the genomes of soil and plant-associated and newly described type strains.</title>
        <authorList>
            <person name="Whitman W."/>
        </authorList>
    </citation>
    <scope>NUCLEOTIDE SEQUENCE [LARGE SCALE GENOMIC DNA]</scope>
    <source>
        <strain evidence="2 3">CGMCC 4.7090</strain>
    </source>
</reference>
<gene>
    <name evidence="2" type="ORF">B0I29_101633</name>
</gene>
<organism evidence="2 3">
    <name type="scientific">Actinoplanes lutulentus</name>
    <dbReference type="NCBI Taxonomy" id="1287878"/>
    <lineage>
        <taxon>Bacteria</taxon>
        <taxon>Bacillati</taxon>
        <taxon>Actinomycetota</taxon>
        <taxon>Actinomycetes</taxon>
        <taxon>Micromonosporales</taxon>
        <taxon>Micromonosporaceae</taxon>
        <taxon>Actinoplanes</taxon>
    </lineage>
</organism>
<dbReference type="OrthoDB" id="3196337at2"/>
<comment type="caution">
    <text evidence="2">The sequence shown here is derived from an EMBL/GenBank/DDBJ whole genome shotgun (WGS) entry which is preliminary data.</text>
</comment>
<dbReference type="EMBL" id="QLMJ01000001">
    <property type="protein sequence ID" value="RAK43503.1"/>
    <property type="molecule type" value="Genomic_DNA"/>
</dbReference>
<dbReference type="GO" id="GO:0016787">
    <property type="term" value="F:hydrolase activity"/>
    <property type="evidence" value="ECO:0007669"/>
    <property type="project" value="UniProtKB-KW"/>
</dbReference>
<name>A0A327ZLC4_9ACTN</name>
<dbReference type="Proteomes" id="UP000249341">
    <property type="component" value="Unassembled WGS sequence"/>
</dbReference>
<dbReference type="PANTHER" id="PTHR42951">
    <property type="entry name" value="METALLO-BETA-LACTAMASE DOMAIN-CONTAINING"/>
    <property type="match status" value="1"/>
</dbReference>